<dbReference type="PANTHER" id="PTHR43223">
    <property type="entry name" value="ALKYL/ARYL-SULFATASE"/>
    <property type="match status" value="1"/>
</dbReference>
<name>E4NE79_KITSK</name>
<dbReference type="Proteomes" id="UP000007076">
    <property type="component" value="Chromosome"/>
</dbReference>
<dbReference type="InterPro" id="IPR038536">
    <property type="entry name" value="Alkyl/aryl-sulf_dimr_sf"/>
</dbReference>
<feature type="domain" description="Alkyl sulfatase dimerisation" evidence="4">
    <location>
        <begin position="2"/>
        <end position="83"/>
    </location>
</feature>
<dbReference type="Gene3D" id="1.25.40.880">
    <property type="entry name" value="Alkyl sulfatase, dimerisation domain"/>
    <property type="match status" value="1"/>
</dbReference>
<dbReference type="InterPro" id="IPR029229">
    <property type="entry name" value="Alkyl_sulf_C"/>
</dbReference>
<evidence type="ECO:0000256" key="2">
    <source>
        <dbReference type="ARBA" id="ARBA00022801"/>
    </source>
</evidence>
<evidence type="ECO:0000259" key="5">
    <source>
        <dbReference type="Pfam" id="PF14864"/>
    </source>
</evidence>
<dbReference type="HOGENOM" id="CLU_068044_2_0_11"/>
<keyword evidence="3" id="KW-0862">Zinc</keyword>
<evidence type="ECO:0000313" key="6">
    <source>
        <dbReference type="EMBL" id="BAJ29510.1"/>
    </source>
</evidence>
<feature type="domain" description="Alkyl sulfatase C-terminal" evidence="5">
    <location>
        <begin position="91"/>
        <end position="206"/>
    </location>
</feature>
<dbReference type="STRING" id="452652.KSE_37080"/>
<dbReference type="GO" id="GO:0018909">
    <property type="term" value="P:dodecyl sulfate metabolic process"/>
    <property type="evidence" value="ECO:0007669"/>
    <property type="project" value="TreeGrafter"/>
</dbReference>
<keyword evidence="7" id="KW-1185">Reference proteome</keyword>
<dbReference type="Gene3D" id="3.30.1050.10">
    <property type="entry name" value="SCP2 sterol-binding domain"/>
    <property type="match status" value="1"/>
</dbReference>
<sequence>METARRYVELIGAEKVLAEGRKAFEAGDYRWAAQLLHSLVFADPEHREARELQADAYEQLGHQAEGPQWRGIYLTAAKELREGVQPARFATASADTVLAMPVDILFDFAAVHLAGDRAATADLRIGFRITDLDETWTMWVRHGVLNARKGASGTAGLTVAGPRAGLAGVLLGQDVPGAAAEGDGRLLEEYRALLDAFDPDFPVVTP</sequence>
<dbReference type="InterPro" id="IPR036527">
    <property type="entry name" value="SCP2_sterol-bd_dom_sf"/>
</dbReference>
<dbReference type="KEGG" id="ksk:KSE_37080"/>
<evidence type="ECO:0000259" key="4">
    <source>
        <dbReference type="Pfam" id="PF14863"/>
    </source>
</evidence>
<dbReference type="PATRIC" id="fig|452652.3.peg.3706"/>
<dbReference type="InterPro" id="IPR052195">
    <property type="entry name" value="Bact_Alkyl/Aryl-Sulfatase"/>
</dbReference>
<keyword evidence="1" id="KW-0479">Metal-binding</keyword>
<dbReference type="InterPro" id="IPR029228">
    <property type="entry name" value="Alkyl_sulf_dimr"/>
</dbReference>
<dbReference type="Pfam" id="PF14864">
    <property type="entry name" value="Alkyl_sulf_C"/>
    <property type="match status" value="1"/>
</dbReference>
<dbReference type="AlphaFoldDB" id="E4NE79"/>
<accession>E4NE79</accession>
<dbReference type="eggNOG" id="COG2015">
    <property type="taxonomic scope" value="Bacteria"/>
</dbReference>
<evidence type="ECO:0000256" key="1">
    <source>
        <dbReference type="ARBA" id="ARBA00022723"/>
    </source>
</evidence>
<dbReference type="InterPro" id="IPR036866">
    <property type="entry name" value="RibonucZ/Hydroxyglut_hydro"/>
</dbReference>
<keyword evidence="2" id="KW-0378">Hydrolase</keyword>
<dbReference type="SUPFAM" id="SSF55718">
    <property type="entry name" value="SCP-like"/>
    <property type="match status" value="1"/>
</dbReference>
<protein>
    <submittedName>
        <fullName evidence="6">Uncharacterized protein</fullName>
    </submittedName>
</protein>
<dbReference type="GO" id="GO:0018741">
    <property type="term" value="F:linear primary-alkylsulfatase activity"/>
    <property type="evidence" value="ECO:0007669"/>
    <property type="project" value="TreeGrafter"/>
</dbReference>
<evidence type="ECO:0000256" key="3">
    <source>
        <dbReference type="ARBA" id="ARBA00022833"/>
    </source>
</evidence>
<dbReference type="GO" id="GO:0046872">
    <property type="term" value="F:metal ion binding"/>
    <property type="evidence" value="ECO:0007669"/>
    <property type="project" value="UniProtKB-KW"/>
</dbReference>
<evidence type="ECO:0000313" key="7">
    <source>
        <dbReference type="Proteomes" id="UP000007076"/>
    </source>
</evidence>
<organism evidence="6 7">
    <name type="scientific">Kitasatospora setae (strain ATCC 33774 / DSM 43861 / JCM 3304 / KCC A-0304 / NBRC 14216 / KM-6054)</name>
    <name type="common">Streptomyces setae</name>
    <dbReference type="NCBI Taxonomy" id="452652"/>
    <lineage>
        <taxon>Bacteria</taxon>
        <taxon>Bacillati</taxon>
        <taxon>Actinomycetota</taxon>
        <taxon>Actinomycetes</taxon>
        <taxon>Kitasatosporales</taxon>
        <taxon>Streptomycetaceae</taxon>
        <taxon>Kitasatospora</taxon>
    </lineage>
</organism>
<dbReference type="EMBL" id="AP010968">
    <property type="protein sequence ID" value="BAJ29510.1"/>
    <property type="molecule type" value="Genomic_DNA"/>
</dbReference>
<gene>
    <name evidence="6" type="ordered locus">KSE_37080</name>
</gene>
<proteinExistence type="predicted"/>
<dbReference type="GO" id="GO:0046983">
    <property type="term" value="F:protein dimerization activity"/>
    <property type="evidence" value="ECO:0007669"/>
    <property type="project" value="InterPro"/>
</dbReference>
<dbReference type="SUPFAM" id="SSF56281">
    <property type="entry name" value="Metallo-hydrolase/oxidoreductase"/>
    <property type="match status" value="1"/>
</dbReference>
<dbReference type="Pfam" id="PF14863">
    <property type="entry name" value="Alkyl_sulf_dimr"/>
    <property type="match status" value="1"/>
</dbReference>
<dbReference type="PANTHER" id="PTHR43223:SF1">
    <property type="entry name" value="ALKYL_ARYL-SULFATASE BDS1"/>
    <property type="match status" value="1"/>
</dbReference>
<reference evidence="6 7" key="1">
    <citation type="journal article" date="2010" name="DNA Res.">
        <title>Genome sequence of Kitasatospora setae NBRC 14216T: an evolutionary snapshot of the family Streptomycetaceae.</title>
        <authorList>
            <person name="Ichikawa N."/>
            <person name="Oguchi A."/>
            <person name="Ikeda H."/>
            <person name="Ishikawa J."/>
            <person name="Kitani S."/>
            <person name="Watanabe Y."/>
            <person name="Nakamura S."/>
            <person name="Katano Y."/>
            <person name="Kishi E."/>
            <person name="Sasagawa M."/>
            <person name="Ankai A."/>
            <person name="Fukui S."/>
            <person name="Hashimoto Y."/>
            <person name="Kamata S."/>
            <person name="Otoguro M."/>
            <person name="Tanikawa S."/>
            <person name="Nihira T."/>
            <person name="Horinouchi S."/>
            <person name="Ohnishi Y."/>
            <person name="Hayakawa M."/>
            <person name="Kuzuyama T."/>
            <person name="Arisawa A."/>
            <person name="Nomoto F."/>
            <person name="Miura H."/>
            <person name="Takahashi Y."/>
            <person name="Fujita N."/>
        </authorList>
    </citation>
    <scope>NUCLEOTIDE SEQUENCE [LARGE SCALE GENOMIC DNA]</scope>
    <source>
        <strain evidence="7">ATCC 33774 / DSM 43861 / JCM 3304 / KCC A-0304 / NBRC 14216 / KM-6054</strain>
    </source>
</reference>